<evidence type="ECO:0000256" key="1">
    <source>
        <dbReference type="SAM" id="MobiDB-lite"/>
    </source>
</evidence>
<dbReference type="OrthoDB" id="4252841at2"/>
<proteinExistence type="predicted"/>
<gene>
    <name evidence="2" type="ORF">ADL12_20235</name>
</gene>
<name>A0A0X3USB6_9ACTN</name>
<comment type="caution">
    <text evidence="2">The sequence shown here is derived from an EMBL/GenBank/DDBJ whole genome shotgun (WGS) entry which is preliminary data.</text>
</comment>
<dbReference type="AlphaFoldDB" id="A0A0X3USB6"/>
<dbReference type="RefSeq" id="WP_062704085.1">
    <property type="nucleotide sequence ID" value="NZ_LLZG01000155.1"/>
</dbReference>
<evidence type="ECO:0000313" key="2">
    <source>
        <dbReference type="EMBL" id="KUL35375.1"/>
    </source>
</evidence>
<evidence type="ECO:0000313" key="3">
    <source>
        <dbReference type="Proteomes" id="UP000053923"/>
    </source>
</evidence>
<feature type="region of interest" description="Disordered" evidence="1">
    <location>
        <begin position="47"/>
        <end position="68"/>
    </location>
</feature>
<organism evidence="2 3">
    <name type="scientific">Streptomyces regalis</name>
    <dbReference type="NCBI Taxonomy" id="68262"/>
    <lineage>
        <taxon>Bacteria</taxon>
        <taxon>Bacillati</taxon>
        <taxon>Actinomycetota</taxon>
        <taxon>Actinomycetes</taxon>
        <taxon>Kitasatosporales</taxon>
        <taxon>Streptomycetaceae</taxon>
        <taxon>Streptomyces</taxon>
    </lineage>
</organism>
<keyword evidence="3" id="KW-1185">Reference proteome</keyword>
<accession>A0A0X3USB6</accession>
<sequence length="68" mass="7460">MTTKHKTTQEPPVVLPTGLDAWLLDCAPVKDCARCQSEWRQLNAAKNKGSITKAAKHARNVRDHAGGH</sequence>
<reference evidence="3" key="1">
    <citation type="submission" date="2015-10" db="EMBL/GenBank/DDBJ databases">
        <authorList>
            <person name="Ju K.-S."/>
            <person name="Doroghazi J.R."/>
            <person name="Metcalf W.W."/>
        </authorList>
    </citation>
    <scope>NUCLEOTIDE SEQUENCE [LARGE SCALE GENOMIC DNA]</scope>
    <source>
        <strain evidence="3">NRRL 3151</strain>
    </source>
</reference>
<dbReference type="Proteomes" id="UP000053923">
    <property type="component" value="Unassembled WGS sequence"/>
</dbReference>
<protein>
    <submittedName>
        <fullName evidence="2">Uncharacterized protein</fullName>
    </submittedName>
</protein>
<dbReference type="EMBL" id="LLZG01000155">
    <property type="protein sequence ID" value="KUL35375.1"/>
    <property type="molecule type" value="Genomic_DNA"/>
</dbReference>